<proteinExistence type="predicted"/>
<organism evidence="1 2">
    <name type="scientific">Kickxella alabastrina</name>
    <dbReference type="NCBI Taxonomy" id="61397"/>
    <lineage>
        <taxon>Eukaryota</taxon>
        <taxon>Fungi</taxon>
        <taxon>Fungi incertae sedis</taxon>
        <taxon>Zoopagomycota</taxon>
        <taxon>Kickxellomycotina</taxon>
        <taxon>Kickxellomycetes</taxon>
        <taxon>Kickxellales</taxon>
        <taxon>Kickxellaceae</taxon>
        <taxon>Kickxella</taxon>
    </lineage>
</organism>
<name>A0ACC1IIJ3_9FUNG</name>
<gene>
    <name evidence="1" type="ORF">LPJ66_004230</name>
</gene>
<keyword evidence="2" id="KW-1185">Reference proteome</keyword>
<sequence>MANPELSQAKQQGRYTSQPPPLPMRHLSQPHKPQETPNPGHASPTTPVSLDPQQQPKLTSDSTRGCHASADARPPTSDRVAEFRLDIPDGIRNMTQHAGAQIHGSVLLTVTKATRAQRIQVRFLGRQRSQLQDAGSQSPIASFVTVELPLFDRQLTLWGGDADGAGAGVLEPGTLRLPFTVALPEAEYPATVRREGVCRVKYSLWAEFERQSMFCDRVLKTPKEEIWMSPRVYPGGGPSEKPLRIDAEAVPRVESGIVVRVAGAMSQSPVVAGGCVGLHLEASTAVGGGSGVEPGRYTVQGGRAVVVERMDVRGLIRGFEQSQFHRTDIWAQPLKPVQPDSAPANNAAKRTEPSAVFTSNGSLRIPVELCPFESKQLQCRYEMRLEFDIVDSRSLLDKVTRQSHLYSVVVPMDVCTAPAGVRLPWWFEGPAEPGVRAGGWDVERAFVAWDRNNPTWVALAEKRKRTPMV</sequence>
<reference evidence="1" key="1">
    <citation type="submission" date="2022-07" db="EMBL/GenBank/DDBJ databases">
        <title>Phylogenomic reconstructions and comparative analyses of Kickxellomycotina fungi.</title>
        <authorList>
            <person name="Reynolds N.K."/>
            <person name="Stajich J.E."/>
            <person name="Barry K."/>
            <person name="Grigoriev I.V."/>
            <person name="Crous P."/>
            <person name="Smith M.E."/>
        </authorList>
    </citation>
    <scope>NUCLEOTIDE SEQUENCE</scope>
    <source>
        <strain evidence="1">Benny 63K</strain>
    </source>
</reference>
<protein>
    <submittedName>
        <fullName evidence="1">Uncharacterized protein</fullName>
    </submittedName>
</protein>
<dbReference type="EMBL" id="JANBPG010000495">
    <property type="protein sequence ID" value="KAJ1896038.1"/>
    <property type="molecule type" value="Genomic_DNA"/>
</dbReference>
<dbReference type="Proteomes" id="UP001150581">
    <property type="component" value="Unassembled WGS sequence"/>
</dbReference>
<comment type="caution">
    <text evidence="1">The sequence shown here is derived from an EMBL/GenBank/DDBJ whole genome shotgun (WGS) entry which is preliminary data.</text>
</comment>
<accession>A0ACC1IIJ3</accession>
<evidence type="ECO:0000313" key="2">
    <source>
        <dbReference type="Proteomes" id="UP001150581"/>
    </source>
</evidence>
<evidence type="ECO:0000313" key="1">
    <source>
        <dbReference type="EMBL" id="KAJ1896038.1"/>
    </source>
</evidence>